<proteinExistence type="predicted"/>
<reference evidence="2 3" key="1">
    <citation type="submission" date="2018-08" db="EMBL/GenBank/DDBJ databases">
        <title>Actinomadura jelena sp. nov., a novel Actinomycete isolated from soil in Chad.</title>
        <authorList>
            <person name="Shi L."/>
        </authorList>
    </citation>
    <scope>NUCLEOTIDE SEQUENCE [LARGE SCALE GENOMIC DNA]</scope>
    <source>
        <strain evidence="2 3">NEAU-G17</strain>
    </source>
</reference>
<protein>
    <submittedName>
        <fullName evidence="2">Dihydrofolate reductase</fullName>
    </submittedName>
</protein>
<accession>A0A372JR24</accession>
<evidence type="ECO:0000259" key="1">
    <source>
        <dbReference type="Pfam" id="PF01872"/>
    </source>
</evidence>
<dbReference type="Pfam" id="PF01872">
    <property type="entry name" value="RibD_C"/>
    <property type="match status" value="1"/>
</dbReference>
<dbReference type="OrthoDB" id="2313602at2"/>
<dbReference type="GO" id="GO:0008703">
    <property type="term" value="F:5-amino-6-(5-phosphoribosylamino)uracil reductase activity"/>
    <property type="evidence" value="ECO:0007669"/>
    <property type="project" value="InterPro"/>
</dbReference>
<dbReference type="GO" id="GO:0009231">
    <property type="term" value="P:riboflavin biosynthetic process"/>
    <property type="evidence" value="ECO:0007669"/>
    <property type="project" value="InterPro"/>
</dbReference>
<organism evidence="2 3">
    <name type="scientific">Actinomadura logoneensis</name>
    <dbReference type="NCBI Taxonomy" id="2293572"/>
    <lineage>
        <taxon>Bacteria</taxon>
        <taxon>Bacillati</taxon>
        <taxon>Actinomycetota</taxon>
        <taxon>Actinomycetes</taxon>
        <taxon>Streptosporangiales</taxon>
        <taxon>Thermomonosporaceae</taxon>
        <taxon>Actinomadura</taxon>
    </lineage>
</organism>
<dbReference type="InterPro" id="IPR024072">
    <property type="entry name" value="DHFR-like_dom_sf"/>
</dbReference>
<sequence>MSVDGFVAGPEHDMGWMAGARVRPGLHEEYVRTTGAILGGRDGWDGAIGGARPYGGAWKGPIFVLTHHPEDAEPAEDVTFLSCDVAEAVRIALEAADGKNVEVFSASIGRQLIERGLIDEIDLHVLPVLLGDGIRLFDRPGGVPVRLRRVGGDEPTAAVNLRFRPGGA</sequence>
<dbReference type="Proteomes" id="UP000261811">
    <property type="component" value="Unassembled WGS sequence"/>
</dbReference>
<gene>
    <name evidence="2" type="ORF">DZF91_06785</name>
</gene>
<evidence type="ECO:0000313" key="3">
    <source>
        <dbReference type="Proteomes" id="UP000261811"/>
    </source>
</evidence>
<dbReference type="EMBL" id="QURH01000124">
    <property type="protein sequence ID" value="RFU42399.1"/>
    <property type="molecule type" value="Genomic_DNA"/>
</dbReference>
<comment type="caution">
    <text evidence="2">The sequence shown here is derived from an EMBL/GenBank/DDBJ whole genome shotgun (WGS) entry which is preliminary data.</text>
</comment>
<keyword evidence="3" id="KW-1185">Reference proteome</keyword>
<dbReference type="Gene3D" id="3.40.430.10">
    <property type="entry name" value="Dihydrofolate Reductase, subunit A"/>
    <property type="match status" value="1"/>
</dbReference>
<feature type="domain" description="Bacterial bifunctional deaminase-reductase C-terminal" evidence="1">
    <location>
        <begin position="60"/>
        <end position="148"/>
    </location>
</feature>
<name>A0A372JR24_9ACTN</name>
<dbReference type="SUPFAM" id="SSF53597">
    <property type="entry name" value="Dihydrofolate reductase-like"/>
    <property type="match status" value="1"/>
</dbReference>
<dbReference type="InterPro" id="IPR002734">
    <property type="entry name" value="RibDG_C"/>
</dbReference>
<dbReference type="AlphaFoldDB" id="A0A372JR24"/>
<evidence type="ECO:0000313" key="2">
    <source>
        <dbReference type="EMBL" id="RFU42399.1"/>
    </source>
</evidence>